<sequence length="254" mass="28649">MFLFCEINIRQIRHVDLQSVGISLRGLDSTARDAERRRQKALRDLNERLSKTKKLETIAWDEDAEDENSAPGISSKHSENKFKVMEAVPLFVILSTIVLSTGFAYGDQENTDLARDGFVRDFAKQRFAFAFANRYPEISEERSRFARDLDNSKKFSFAKKSPDFSEESRGFARELEGNKKFAFAFAKRFAGPHNEVRRQDNGRSNFAAPMSTNVHSIATIGSFDSPGQVLLEKLWETLGCSVASSLTTSPTSNQ</sequence>
<reference evidence="3" key="1">
    <citation type="submission" date="2017-02" db="UniProtKB">
        <authorList>
            <consortium name="WormBaseParasite"/>
        </authorList>
    </citation>
    <scope>IDENTIFICATION</scope>
</reference>
<dbReference type="EMBL" id="UZAF01016102">
    <property type="protein sequence ID" value="VDO20299.1"/>
    <property type="molecule type" value="Genomic_DNA"/>
</dbReference>
<accession>A0A0N4W0R6</accession>
<reference evidence="1 2" key="2">
    <citation type="submission" date="2018-11" db="EMBL/GenBank/DDBJ databases">
        <authorList>
            <consortium name="Pathogen Informatics"/>
        </authorList>
    </citation>
    <scope>NUCLEOTIDE SEQUENCE [LARGE SCALE GENOMIC DNA]</scope>
    <source>
        <strain evidence="1 2">MHpl1</strain>
    </source>
</reference>
<evidence type="ECO:0000313" key="3">
    <source>
        <dbReference type="WBParaSite" id="HPLM_0000317401-mRNA-1"/>
    </source>
</evidence>
<protein>
    <submittedName>
        <fullName evidence="1 3">Uncharacterized protein</fullName>
    </submittedName>
</protein>
<keyword evidence="2" id="KW-1185">Reference proteome</keyword>
<evidence type="ECO:0000313" key="1">
    <source>
        <dbReference type="EMBL" id="VDO20299.1"/>
    </source>
</evidence>
<organism evidence="3">
    <name type="scientific">Haemonchus placei</name>
    <name type="common">Barber's pole worm</name>
    <dbReference type="NCBI Taxonomy" id="6290"/>
    <lineage>
        <taxon>Eukaryota</taxon>
        <taxon>Metazoa</taxon>
        <taxon>Ecdysozoa</taxon>
        <taxon>Nematoda</taxon>
        <taxon>Chromadorea</taxon>
        <taxon>Rhabditida</taxon>
        <taxon>Rhabditina</taxon>
        <taxon>Rhabditomorpha</taxon>
        <taxon>Strongyloidea</taxon>
        <taxon>Trichostrongylidae</taxon>
        <taxon>Haemonchus</taxon>
    </lineage>
</organism>
<dbReference type="Proteomes" id="UP000268014">
    <property type="component" value="Unassembled WGS sequence"/>
</dbReference>
<dbReference type="STRING" id="6290.A0A0N4W0R6"/>
<dbReference type="AlphaFoldDB" id="A0A0N4W0R6"/>
<dbReference type="OrthoDB" id="73612at2759"/>
<gene>
    <name evidence="1" type="ORF">HPLM_LOCUS3166</name>
</gene>
<proteinExistence type="predicted"/>
<evidence type="ECO:0000313" key="2">
    <source>
        <dbReference type="Proteomes" id="UP000268014"/>
    </source>
</evidence>
<dbReference type="WBParaSite" id="HPLM_0000317401-mRNA-1">
    <property type="protein sequence ID" value="HPLM_0000317401-mRNA-1"/>
    <property type="gene ID" value="HPLM_0000317401"/>
</dbReference>
<name>A0A0N4W0R6_HAEPC</name>